<reference evidence="1 2" key="1">
    <citation type="submission" date="2020-08" db="EMBL/GenBank/DDBJ databases">
        <title>Genomic Encyclopedia of Type Strains, Phase IV (KMG-IV): sequencing the most valuable type-strain genomes for metagenomic binning, comparative biology and taxonomic classification.</title>
        <authorList>
            <person name="Goeker M."/>
        </authorList>
    </citation>
    <scope>NUCLEOTIDE SEQUENCE [LARGE SCALE GENOMIC DNA]</scope>
    <source>
        <strain evidence="1 2">DSM 103526</strain>
    </source>
</reference>
<dbReference type="RefSeq" id="WP_184312062.1">
    <property type="nucleotide sequence ID" value="NZ_JACHEN010000025.1"/>
</dbReference>
<dbReference type="EMBL" id="JACHEN010000025">
    <property type="protein sequence ID" value="MBB6217565.1"/>
    <property type="molecule type" value="Genomic_DNA"/>
</dbReference>
<proteinExistence type="predicted"/>
<comment type="caution">
    <text evidence="1">The sequence shown here is derived from an EMBL/GenBank/DDBJ whole genome shotgun (WGS) entry which is preliminary data.</text>
</comment>
<sequence length="74" mass="9175">MINQLRERVTKQIRRAYDSSFYIYEEEWNEVLGEVIRHLIAHNICLGKDIQYEEFIETIWQYVSLKRNWLQQNL</sequence>
<dbReference type="AlphaFoldDB" id="A0A841L5H3"/>
<name>A0A841L5H3_9FIRM</name>
<protein>
    <submittedName>
        <fullName evidence="1">Uncharacterized protein</fullName>
    </submittedName>
</protein>
<evidence type="ECO:0000313" key="2">
    <source>
        <dbReference type="Proteomes" id="UP000579281"/>
    </source>
</evidence>
<organism evidence="1 2">
    <name type="scientific">Anaerosolibacter carboniphilus</name>
    <dbReference type="NCBI Taxonomy" id="1417629"/>
    <lineage>
        <taxon>Bacteria</taxon>
        <taxon>Bacillati</taxon>
        <taxon>Bacillota</taxon>
        <taxon>Clostridia</taxon>
        <taxon>Peptostreptococcales</taxon>
        <taxon>Thermotaleaceae</taxon>
        <taxon>Anaerosolibacter</taxon>
    </lineage>
</organism>
<dbReference type="Proteomes" id="UP000579281">
    <property type="component" value="Unassembled WGS sequence"/>
</dbReference>
<keyword evidence="2" id="KW-1185">Reference proteome</keyword>
<gene>
    <name evidence="1" type="ORF">HNQ80_003688</name>
</gene>
<accession>A0A841L5H3</accession>
<evidence type="ECO:0000313" key="1">
    <source>
        <dbReference type="EMBL" id="MBB6217565.1"/>
    </source>
</evidence>